<proteinExistence type="predicted"/>
<comment type="caution">
    <text evidence="3">The sequence shown here is derived from an EMBL/GenBank/DDBJ whole genome shotgun (WGS) entry which is preliminary data.</text>
</comment>
<reference evidence="3 4" key="1">
    <citation type="submission" date="2019-03" db="EMBL/GenBank/DDBJ databases">
        <title>Sequencing the genomes of 1000 actinobacteria strains.</title>
        <authorList>
            <person name="Klenk H.-P."/>
        </authorList>
    </citation>
    <scope>NUCLEOTIDE SEQUENCE [LARGE SCALE GENOMIC DNA]</scope>
    <source>
        <strain evidence="3 4">DSM 44969</strain>
    </source>
</reference>
<dbReference type="Gene3D" id="2.50.20.20">
    <property type="match status" value="1"/>
</dbReference>
<keyword evidence="2" id="KW-0732">Signal</keyword>
<feature type="chain" id="PRO_5020443247" description="Lipoprotein LprG" evidence="2">
    <location>
        <begin position="24"/>
        <end position="280"/>
    </location>
</feature>
<evidence type="ECO:0000313" key="3">
    <source>
        <dbReference type="EMBL" id="TCK20581.1"/>
    </source>
</evidence>
<keyword evidence="4" id="KW-1185">Reference proteome</keyword>
<evidence type="ECO:0000256" key="2">
    <source>
        <dbReference type="SAM" id="SignalP"/>
    </source>
</evidence>
<name>A0A4R1HI30_PSEEN</name>
<accession>A0A4R1HI30</accession>
<evidence type="ECO:0000313" key="4">
    <source>
        <dbReference type="Proteomes" id="UP000295560"/>
    </source>
</evidence>
<gene>
    <name evidence="3" type="ORF">EV378_4542</name>
</gene>
<feature type="signal peptide" evidence="2">
    <location>
        <begin position="1"/>
        <end position="23"/>
    </location>
</feature>
<protein>
    <recommendedName>
        <fullName evidence="5">Lipoprotein LprG</fullName>
    </recommendedName>
</protein>
<dbReference type="AlphaFoldDB" id="A0A4R1HI30"/>
<dbReference type="OrthoDB" id="3427828at2"/>
<dbReference type="EMBL" id="SMFZ01000002">
    <property type="protein sequence ID" value="TCK20581.1"/>
    <property type="molecule type" value="Genomic_DNA"/>
</dbReference>
<dbReference type="Proteomes" id="UP000295560">
    <property type="component" value="Unassembled WGS sequence"/>
</dbReference>
<evidence type="ECO:0000256" key="1">
    <source>
        <dbReference type="SAM" id="MobiDB-lite"/>
    </source>
</evidence>
<dbReference type="PROSITE" id="PS51257">
    <property type="entry name" value="PROKAR_LIPOPROTEIN"/>
    <property type="match status" value="1"/>
</dbReference>
<feature type="region of interest" description="Disordered" evidence="1">
    <location>
        <begin position="69"/>
        <end position="91"/>
    </location>
</feature>
<evidence type="ECO:0008006" key="5">
    <source>
        <dbReference type="Google" id="ProtNLM"/>
    </source>
</evidence>
<sequence>MPPTPRPLRIALVLLLPALVALAGCSTPDPGAAGAPANATSLPKFYDAKALLDAVGDRERADGGALTVLNGTLDPPGTGTVEAGAPTPPGRRAVTGDGVLRFADGAVSTRFDQRLGPAGAAPRTTGAVRTAGRTWLRLPGAPGWSEVGRAQVAQPDLADATLATNIAGMADPLAGVTRYADAALVAEAQDESLGDVATVRYTIVVDLVRAAAAETDPTLRAQLTQQVAGGLTRISSTVWVDRDQRPVRGRLRQELPGAGTLDLVTDYRSWGTPVTVAPPT</sequence>
<dbReference type="RefSeq" id="WP_132429401.1">
    <property type="nucleotide sequence ID" value="NZ_SMFZ01000002.1"/>
</dbReference>
<organism evidence="3 4">
    <name type="scientific">Pseudonocardia endophytica</name>
    <dbReference type="NCBI Taxonomy" id="401976"/>
    <lineage>
        <taxon>Bacteria</taxon>
        <taxon>Bacillati</taxon>
        <taxon>Actinomycetota</taxon>
        <taxon>Actinomycetes</taxon>
        <taxon>Pseudonocardiales</taxon>
        <taxon>Pseudonocardiaceae</taxon>
        <taxon>Pseudonocardia</taxon>
    </lineage>
</organism>